<dbReference type="Proteomes" id="UP000195440">
    <property type="component" value="Unassembled WGS sequence"/>
</dbReference>
<feature type="signal peptide" evidence="1">
    <location>
        <begin position="1"/>
        <end position="21"/>
    </location>
</feature>
<dbReference type="RefSeq" id="WP_087268130.1">
    <property type="nucleotide sequence ID" value="NZ_JBJGBV010000006.1"/>
</dbReference>
<organism evidence="2 3">
    <name type="scientific">Pseudomonas caspiana</name>
    <dbReference type="NCBI Taxonomy" id="1451454"/>
    <lineage>
        <taxon>Bacteria</taxon>
        <taxon>Pseudomonadati</taxon>
        <taxon>Pseudomonadota</taxon>
        <taxon>Gammaproteobacteria</taxon>
        <taxon>Pseudomonadales</taxon>
        <taxon>Pseudomonadaceae</taxon>
        <taxon>Pseudomonas</taxon>
    </lineage>
</organism>
<dbReference type="OrthoDB" id="6903098at2"/>
<evidence type="ECO:0000313" key="3">
    <source>
        <dbReference type="Proteomes" id="UP000195440"/>
    </source>
</evidence>
<evidence type="ECO:0000313" key="2">
    <source>
        <dbReference type="EMBL" id="OUM73350.1"/>
    </source>
</evidence>
<name>A0A1Y3P0J6_9PSED</name>
<reference evidence="2 3" key="1">
    <citation type="journal article" date="2017" name="Syst. Appl. Microbiol.">
        <title>Pseudomonas caspiana sp. nov., a citrus pathogen in the Pseudomonas syringae phylogenetic group.</title>
        <authorList>
            <person name="Busquets A."/>
            <person name="Gomila M."/>
            <person name="Beiki F."/>
            <person name="Mulet M."/>
            <person name="Rahimian H."/>
            <person name="Garcia-Valdes E."/>
            <person name="Lalucat J."/>
        </authorList>
    </citation>
    <scope>NUCLEOTIDE SEQUENCE [LARGE SCALE GENOMIC DNA]</scope>
    <source>
        <strain evidence="2 3">FBF102</strain>
    </source>
</reference>
<evidence type="ECO:0008006" key="4">
    <source>
        <dbReference type="Google" id="ProtNLM"/>
    </source>
</evidence>
<dbReference type="Gene3D" id="2.30.140.50">
    <property type="entry name" value="Protein of unknown function DUF2790"/>
    <property type="match status" value="1"/>
</dbReference>
<feature type="chain" id="PRO_5012395664" description="DUF2790 domain-containing protein" evidence="1">
    <location>
        <begin position="22"/>
        <end position="109"/>
    </location>
</feature>
<sequence>MKITQSLLLAFAVLVPVTSYASTDHDPVGSKIIKEHQTFVADYAAEKNQTPPGIVKYQYGMKMDVEKVVRMSSVSKTCGVNPQLMTYEDSKGTLKTVKYQVLNECRNKN</sequence>
<dbReference type="Pfam" id="PF10976">
    <property type="entry name" value="DUF2790"/>
    <property type="match status" value="1"/>
</dbReference>
<dbReference type="EMBL" id="LOHF01000010">
    <property type="protein sequence ID" value="OUM73350.1"/>
    <property type="molecule type" value="Genomic_DNA"/>
</dbReference>
<protein>
    <recommendedName>
        <fullName evidence="4">DUF2790 domain-containing protein</fullName>
    </recommendedName>
</protein>
<keyword evidence="3" id="KW-1185">Reference proteome</keyword>
<dbReference type="AlphaFoldDB" id="A0A1Y3P0J6"/>
<proteinExistence type="predicted"/>
<evidence type="ECO:0000256" key="1">
    <source>
        <dbReference type="SAM" id="SignalP"/>
    </source>
</evidence>
<comment type="caution">
    <text evidence="2">The sequence shown here is derived from an EMBL/GenBank/DDBJ whole genome shotgun (WGS) entry which is preliminary data.</text>
</comment>
<dbReference type="InterPro" id="IPR021245">
    <property type="entry name" value="DUF2790"/>
</dbReference>
<keyword evidence="1" id="KW-0732">Signal</keyword>
<accession>A0A1Y3P0J6</accession>
<gene>
    <name evidence="2" type="ORF">AUC60_13655</name>
</gene>